<keyword evidence="4" id="KW-1185">Reference proteome</keyword>
<protein>
    <recommendedName>
        <fullName evidence="5">Pentatricopeptide repeat-containing protein</fullName>
    </recommendedName>
</protein>
<dbReference type="Pfam" id="PF01535">
    <property type="entry name" value="PPR"/>
    <property type="match status" value="2"/>
</dbReference>
<evidence type="ECO:0008006" key="5">
    <source>
        <dbReference type="Google" id="ProtNLM"/>
    </source>
</evidence>
<organism evidence="3 4">
    <name type="scientific">Amborella trichopoda</name>
    <dbReference type="NCBI Taxonomy" id="13333"/>
    <lineage>
        <taxon>Eukaryota</taxon>
        <taxon>Viridiplantae</taxon>
        <taxon>Streptophyta</taxon>
        <taxon>Embryophyta</taxon>
        <taxon>Tracheophyta</taxon>
        <taxon>Spermatophyta</taxon>
        <taxon>Magnoliopsida</taxon>
        <taxon>Amborellales</taxon>
        <taxon>Amborellaceae</taxon>
        <taxon>Amborella</taxon>
    </lineage>
</organism>
<dbReference type="InterPro" id="IPR046960">
    <property type="entry name" value="PPR_At4g14850-like_plant"/>
</dbReference>
<dbReference type="InterPro" id="IPR002885">
    <property type="entry name" value="PPR_rpt"/>
</dbReference>
<sequence length="136" mass="15503">MNVYKGQSQPMILHNGMKRLITTIHHPITQKRLSYLLFAPPGLGHNQRTKPSRLCVNVVLMTSLMDTYSKCGLLSNSIQVFEEMPDKDPTLTSAMLSCYFRHKMASEACLLFKQITNRDTDSWIAVISGPRVTWPY</sequence>
<keyword evidence="1" id="KW-0677">Repeat</keyword>
<evidence type="ECO:0000256" key="2">
    <source>
        <dbReference type="PROSITE-ProRule" id="PRU00708"/>
    </source>
</evidence>
<gene>
    <name evidence="3" type="ORF">AMTR_s00007p00204580</name>
</gene>
<dbReference type="AlphaFoldDB" id="W1PCL7"/>
<accession>W1PCL7</accession>
<dbReference type="Gramene" id="ERN05371">
    <property type="protein sequence ID" value="ERN05371"/>
    <property type="gene ID" value="AMTR_s00007p00204580"/>
</dbReference>
<dbReference type="GO" id="GO:0003723">
    <property type="term" value="F:RNA binding"/>
    <property type="evidence" value="ECO:0007669"/>
    <property type="project" value="InterPro"/>
</dbReference>
<name>W1PCL7_AMBTC</name>
<dbReference type="Gene3D" id="1.25.40.10">
    <property type="entry name" value="Tetratricopeptide repeat domain"/>
    <property type="match status" value="1"/>
</dbReference>
<feature type="repeat" description="PPR" evidence="2">
    <location>
        <begin position="57"/>
        <end position="91"/>
    </location>
</feature>
<evidence type="ECO:0000313" key="4">
    <source>
        <dbReference type="Proteomes" id="UP000017836"/>
    </source>
</evidence>
<dbReference type="PROSITE" id="PS51375">
    <property type="entry name" value="PPR"/>
    <property type="match status" value="1"/>
</dbReference>
<dbReference type="HOGENOM" id="CLU_1878190_0_0_1"/>
<dbReference type="PANTHER" id="PTHR47926">
    <property type="entry name" value="PENTATRICOPEPTIDE REPEAT-CONTAINING PROTEIN"/>
    <property type="match status" value="1"/>
</dbReference>
<dbReference type="GO" id="GO:0009451">
    <property type="term" value="P:RNA modification"/>
    <property type="evidence" value="ECO:0007669"/>
    <property type="project" value="InterPro"/>
</dbReference>
<reference evidence="4" key="1">
    <citation type="journal article" date="2013" name="Science">
        <title>The Amborella genome and the evolution of flowering plants.</title>
        <authorList>
            <consortium name="Amborella Genome Project"/>
        </authorList>
    </citation>
    <scope>NUCLEOTIDE SEQUENCE [LARGE SCALE GENOMIC DNA]</scope>
</reference>
<dbReference type="EMBL" id="KI394011">
    <property type="protein sequence ID" value="ERN05371.1"/>
    <property type="molecule type" value="Genomic_DNA"/>
</dbReference>
<dbReference type="Proteomes" id="UP000017836">
    <property type="component" value="Unassembled WGS sequence"/>
</dbReference>
<proteinExistence type="predicted"/>
<dbReference type="PANTHER" id="PTHR47926:SF347">
    <property type="entry name" value="PENTATRICOPEPTIDE REPEAT-CONTAINING PROTEIN"/>
    <property type="match status" value="1"/>
</dbReference>
<evidence type="ECO:0000313" key="3">
    <source>
        <dbReference type="EMBL" id="ERN05371.1"/>
    </source>
</evidence>
<dbReference type="InterPro" id="IPR011990">
    <property type="entry name" value="TPR-like_helical_dom_sf"/>
</dbReference>
<evidence type="ECO:0000256" key="1">
    <source>
        <dbReference type="ARBA" id="ARBA00022737"/>
    </source>
</evidence>